<dbReference type="RefSeq" id="WP_015522058.1">
    <property type="nucleotide sequence ID" value="NZ_QRID01000008.1"/>
</dbReference>
<dbReference type="AlphaFoldDB" id="A0A3R6EM53"/>
<reference evidence="6 7" key="1">
    <citation type="submission" date="2018-08" db="EMBL/GenBank/DDBJ databases">
        <title>A genome reference for cultivated species of the human gut microbiota.</title>
        <authorList>
            <person name="Zou Y."/>
            <person name="Xue W."/>
            <person name="Luo G."/>
        </authorList>
    </citation>
    <scope>NUCLEOTIDE SEQUENCE [LARGE SCALE GENOMIC DNA]</scope>
    <source>
        <strain evidence="5 6">AM22-21LB</strain>
        <strain evidence="4 7">AM43-11</strain>
    </source>
</reference>
<accession>A0A3R6EM53</accession>
<dbReference type="SUPFAM" id="SSF109709">
    <property type="entry name" value="KorB DNA-binding domain-like"/>
    <property type="match status" value="1"/>
</dbReference>
<dbReference type="PANTHER" id="PTHR33375">
    <property type="entry name" value="CHROMOSOME-PARTITIONING PROTEIN PARB-RELATED"/>
    <property type="match status" value="1"/>
</dbReference>
<dbReference type="CDD" id="cd16407">
    <property type="entry name" value="ParB_N_like"/>
    <property type="match status" value="1"/>
</dbReference>
<dbReference type="GO" id="GO:0007059">
    <property type="term" value="P:chromosome segregation"/>
    <property type="evidence" value="ECO:0007669"/>
    <property type="project" value="TreeGrafter"/>
</dbReference>
<gene>
    <name evidence="5" type="ORF">DW264_09705</name>
    <name evidence="4" type="ORF">DW927_03565</name>
    <name evidence="3" type="ORF">GCK47_04170</name>
</gene>
<dbReference type="Gene3D" id="3.90.1530.30">
    <property type="match status" value="1"/>
</dbReference>
<evidence type="ECO:0000313" key="4">
    <source>
        <dbReference type="EMBL" id="RHA69094.1"/>
    </source>
</evidence>
<dbReference type="GO" id="GO:0005694">
    <property type="term" value="C:chromosome"/>
    <property type="evidence" value="ECO:0007669"/>
    <property type="project" value="TreeGrafter"/>
</dbReference>
<evidence type="ECO:0000256" key="1">
    <source>
        <dbReference type="ARBA" id="ARBA00006295"/>
    </source>
</evidence>
<evidence type="ECO:0000259" key="2">
    <source>
        <dbReference type="SMART" id="SM00470"/>
    </source>
</evidence>
<comment type="caution">
    <text evidence="4">The sequence shown here is derived from an EMBL/GenBank/DDBJ whole genome shotgun (WGS) entry which is preliminary data.</text>
</comment>
<feature type="domain" description="ParB-like N-terminal" evidence="2">
    <location>
        <begin position="30"/>
        <end position="119"/>
    </location>
</feature>
<dbReference type="EMBL" id="QRID01000008">
    <property type="protein sequence ID" value="RHG28201.1"/>
    <property type="molecule type" value="Genomic_DNA"/>
</dbReference>
<protein>
    <submittedName>
        <fullName evidence="4">ParB/RepB/Spo0J family partition protein</fullName>
    </submittedName>
</protein>
<dbReference type="GO" id="GO:0003677">
    <property type="term" value="F:DNA binding"/>
    <property type="evidence" value="ECO:0007669"/>
    <property type="project" value="InterPro"/>
</dbReference>
<dbReference type="InterPro" id="IPR036086">
    <property type="entry name" value="ParB/Sulfiredoxin_sf"/>
</dbReference>
<dbReference type="NCBIfam" id="TIGR00180">
    <property type="entry name" value="parB_part"/>
    <property type="match status" value="1"/>
</dbReference>
<reference evidence="3 8" key="2">
    <citation type="submission" date="2019-10" db="EMBL/GenBank/DDBJ databases">
        <title>Roseburia spp. ameliorate alcoholic fatty liver via restoration of gut barrier function.</title>
        <authorList>
            <person name="Seo B."/>
            <person name="Ko G."/>
        </authorList>
    </citation>
    <scope>NUCLEOTIDE SEQUENCE [LARGE SCALE GENOMIC DNA]</scope>
    <source>
        <strain evidence="3 8">SNUG30017</strain>
    </source>
</reference>
<sequence length="299" mass="33135">MKNKSAEKIKLTSYDDLFGTKDNSVEGIYTTVALSQLHPFKNHPFKVLDDEKMQETVESVIQHGVIQPGIVRPCADGYEVVAGHRRWRACELAGKPDMPVIIRDLDDDAATVLMVDTNIQRENLLPSEKARAYKMKYEALKHQGSKGDKHTADVVGEKAGDSGRTVQRYIRLASLINGLLDLVDTGKIAMIAGERLSYLKLEEQEMVMEAAENIGVYPSPAQAGQLKVMSEEGMLSEGSIYALLVKKEGGGQTVTISSKKIRDYFPPAYTKEQIEEVIYSLLDQWKQGKEGELNAGDTV</sequence>
<dbReference type="EMBL" id="QSFP01000003">
    <property type="protein sequence ID" value="RHA69094.1"/>
    <property type="molecule type" value="Genomic_DNA"/>
</dbReference>
<dbReference type="InterPro" id="IPR003115">
    <property type="entry name" value="ParB_N"/>
</dbReference>
<dbReference type="Proteomes" id="UP000284051">
    <property type="component" value="Unassembled WGS sequence"/>
</dbReference>
<evidence type="ECO:0000313" key="6">
    <source>
        <dbReference type="Proteomes" id="UP000284051"/>
    </source>
</evidence>
<dbReference type="EMBL" id="WGGT01000003">
    <property type="protein sequence ID" value="MVQ44930.1"/>
    <property type="molecule type" value="Genomic_DNA"/>
</dbReference>
<dbReference type="Proteomes" id="UP000479531">
    <property type="component" value="Unassembled WGS sequence"/>
</dbReference>
<dbReference type="Proteomes" id="UP000284465">
    <property type="component" value="Unassembled WGS sequence"/>
</dbReference>
<evidence type="ECO:0000313" key="3">
    <source>
        <dbReference type="EMBL" id="MVQ44930.1"/>
    </source>
</evidence>
<dbReference type="InterPro" id="IPR050336">
    <property type="entry name" value="Chromosome_partition/occlusion"/>
</dbReference>
<proteinExistence type="inferred from homology"/>
<dbReference type="PANTHER" id="PTHR33375:SF1">
    <property type="entry name" value="CHROMOSOME-PARTITIONING PROTEIN PARB-RELATED"/>
    <property type="match status" value="1"/>
</dbReference>
<dbReference type="InterPro" id="IPR004437">
    <property type="entry name" value="ParB/RepB/Spo0J"/>
</dbReference>
<dbReference type="SUPFAM" id="SSF110849">
    <property type="entry name" value="ParB/Sulfiredoxin"/>
    <property type="match status" value="1"/>
</dbReference>
<dbReference type="Gene3D" id="1.10.10.2830">
    <property type="match status" value="1"/>
</dbReference>
<dbReference type="SMART" id="SM00470">
    <property type="entry name" value="ParB"/>
    <property type="match status" value="1"/>
</dbReference>
<dbReference type="Pfam" id="PF02195">
    <property type="entry name" value="ParB_N"/>
    <property type="match status" value="1"/>
</dbReference>
<name>A0A3R6EM53_9FIRM</name>
<evidence type="ECO:0000313" key="5">
    <source>
        <dbReference type="EMBL" id="RHG28201.1"/>
    </source>
</evidence>
<evidence type="ECO:0000313" key="7">
    <source>
        <dbReference type="Proteomes" id="UP000284465"/>
    </source>
</evidence>
<evidence type="ECO:0000313" key="8">
    <source>
        <dbReference type="Proteomes" id="UP000479531"/>
    </source>
</evidence>
<organism evidence="4 7">
    <name type="scientific">Roseburia intestinalis</name>
    <dbReference type="NCBI Taxonomy" id="166486"/>
    <lineage>
        <taxon>Bacteria</taxon>
        <taxon>Bacillati</taxon>
        <taxon>Bacillota</taxon>
        <taxon>Clostridia</taxon>
        <taxon>Lachnospirales</taxon>
        <taxon>Lachnospiraceae</taxon>
        <taxon>Roseburia</taxon>
    </lineage>
</organism>
<comment type="similarity">
    <text evidence="1">Belongs to the ParB family.</text>
</comment>